<proteinExistence type="predicted"/>
<dbReference type="Pfam" id="PF20846">
    <property type="entry name" value="PNMA_N"/>
    <property type="match status" value="1"/>
</dbReference>
<reference evidence="2" key="1">
    <citation type="submission" date="2025-08" db="UniProtKB">
        <authorList>
            <consortium name="Ensembl"/>
        </authorList>
    </citation>
    <scope>IDENTIFICATION</scope>
</reference>
<sequence>MIFGLLDSRNKGKGHEDWCKGMNIDPRNCLLVMGVPQAFNEGSVESVLRPEGAFAVLCELPLAVAPLQVPNDIAVEDGEWMLIPTVSQSSPAPASDVEFLKKMLAFLGKEGKTSGDMTELLGFDPGVPRLETAPSPDEWVKVLGQPLEKVVGGLDYFKSKLQKLSEACIPRTGKKNHRQEL</sequence>
<evidence type="ECO:0000313" key="2">
    <source>
        <dbReference type="Ensembl" id="ENSCABP00000025949.1"/>
    </source>
</evidence>
<dbReference type="OMA" id="GHEDWCK"/>
<dbReference type="PANTHER" id="PTHR23095:SF17">
    <property type="entry name" value="PARANEOPLASTIC ANTIGEN MA1"/>
    <property type="match status" value="1"/>
</dbReference>
<protein>
    <recommendedName>
        <fullName evidence="1">Paraneoplastic antigen Ma-like N-terminal domain-containing protein</fullName>
    </recommendedName>
</protein>
<dbReference type="AlphaFoldDB" id="A0A8C0J2A4"/>
<name>A0A8C0J2A4_CHEAB</name>
<evidence type="ECO:0000259" key="1">
    <source>
        <dbReference type="Pfam" id="PF20846"/>
    </source>
</evidence>
<evidence type="ECO:0000313" key="3">
    <source>
        <dbReference type="Proteomes" id="UP000694404"/>
    </source>
</evidence>
<feature type="domain" description="Paraneoplastic antigen Ma-like N-terminal" evidence="1">
    <location>
        <begin position="16"/>
        <end position="56"/>
    </location>
</feature>
<dbReference type="InterPro" id="IPR048271">
    <property type="entry name" value="PNMA_N"/>
</dbReference>
<accession>A0A8C0J2A4</accession>
<dbReference type="GeneTree" id="ENSGT00950000185049"/>
<reference evidence="2" key="2">
    <citation type="submission" date="2025-09" db="UniProtKB">
        <authorList>
            <consortium name="Ensembl"/>
        </authorList>
    </citation>
    <scope>IDENTIFICATION</scope>
</reference>
<dbReference type="Ensembl" id="ENSCABT00000028426.1">
    <property type="protein sequence ID" value="ENSCABP00000025949.1"/>
    <property type="gene ID" value="ENSCABG00000019091.1"/>
</dbReference>
<organism evidence="2 3">
    <name type="scientific">Chelonoidis abingdonii</name>
    <name type="common">Abingdon island giant tortoise</name>
    <name type="synonym">Testudo abingdonii</name>
    <dbReference type="NCBI Taxonomy" id="106734"/>
    <lineage>
        <taxon>Eukaryota</taxon>
        <taxon>Metazoa</taxon>
        <taxon>Chordata</taxon>
        <taxon>Craniata</taxon>
        <taxon>Vertebrata</taxon>
        <taxon>Euteleostomi</taxon>
        <taxon>Archelosauria</taxon>
        <taxon>Testudinata</taxon>
        <taxon>Testudines</taxon>
        <taxon>Cryptodira</taxon>
        <taxon>Durocryptodira</taxon>
        <taxon>Testudinoidea</taxon>
        <taxon>Testudinidae</taxon>
        <taxon>Chelonoidis</taxon>
    </lineage>
</organism>
<keyword evidence="3" id="KW-1185">Reference proteome</keyword>
<dbReference type="PANTHER" id="PTHR23095">
    <property type="entry name" value="PARANEOPLASTIC ANTIGEN"/>
    <property type="match status" value="1"/>
</dbReference>
<dbReference type="Proteomes" id="UP000694404">
    <property type="component" value="Unplaced"/>
</dbReference>
<dbReference type="InterPro" id="IPR026523">
    <property type="entry name" value="PNMA"/>
</dbReference>